<keyword evidence="1 9" id="KW-0963">Cytoplasm</keyword>
<comment type="function">
    <text evidence="10">Involved in both the arginine and lysine biosynthetic pathways. Phosphorylates the LysW-bound precursors glutamate (for arginine biosynthesis), respectively alpha-aminoadipate (for lysine biosynthesis).</text>
</comment>
<protein>
    <recommendedName>
        <fullName evidence="9 10">Multifunctional fusion protein</fullName>
    </recommendedName>
    <domain>
        <recommendedName>
            <fullName evidence="9">Acetylglutamate kinase</fullName>
            <ecNumber evidence="9">2.7.2.8</ecNumber>
        </recommendedName>
        <alternativeName>
            <fullName evidence="9">N-acetyl-L-glutamate 5-phosphotransferase</fullName>
        </alternativeName>
        <alternativeName>
            <fullName evidence="9">NAG kinase</fullName>
            <shortName evidence="9">NAGK</shortName>
        </alternativeName>
    </domain>
    <domain>
        <recommendedName>
            <fullName evidence="10">Putative [LysW]-aminoadipate/[LysW]-glutamate kinase</fullName>
            <ecNumber evidence="10">2.7.2.17</ecNumber>
            <ecNumber evidence="10">2.7.2.19</ecNumber>
        </recommendedName>
    </domain>
</protein>
<dbReference type="Proteomes" id="UP000236248">
    <property type="component" value="Chromosome NCAV"/>
</dbReference>
<dbReference type="GO" id="GO:0005524">
    <property type="term" value="F:ATP binding"/>
    <property type="evidence" value="ECO:0007669"/>
    <property type="project" value="UniProtKB-UniRule"/>
</dbReference>
<dbReference type="InterPro" id="IPR001048">
    <property type="entry name" value="Asp/Glu/Uridylate_kinase"/>
</dbReference>
<dbReference type="GO" id="GO:0005737">
    <property type="term" value="C:cytoplasm"/>
    <property type="evidence" value="ECO:0007669"/>
    <property type="project" value="UniProtKB-SubCell"/>
</dbReference>
<gene>
    <name evidence="10 12" type="primary">lysZ</name>
    <name evidence="9" type="synonym">argB</name>
    <name evidence="12" type="ORF">NCAV_1250</name>
</gene>
<dbReference type="Pfam" id="PF00696">
    <property type="entry name" value="AA_kinase"/>
    <property type="match status" value="1"/>
</dbReference>
<keyword evidence="3 9" id="KW-0028">Amino-acid biosynthesis</keyword>
<reference evidence="13" key="1">
    <citation type="submission" date="2018-01" db="EMBL/GenBank/DDBJ databases">
        <authorList>
            <person name="Kerou L M."/>
        </authorList>
    </citation>
    <scope>NUCLEOTIDE SEQUENCE [LARGE SCALE GENOMIC DNA]</scope>
    <source>
        <strain evidence="13">SCU2</strain>
    </source>
</reference>
<dbReference type="UniPathway" id="UPA00033">
    <property type="reaction ID" value="UER00036"/>
</dbReference>
<comment type="pathway">
    <text evidence="9">Amino-acid biosynthesis; L-arginine biosynthesis; N(2)-acetyl-L-ornithine from L-glutamate: step 2/4.</text>
</comment>
<comment type="pathway">
    <text evidence="10">Amino-acid biosynthesis; L-lysine biosynthesis via AAA pathway; L-lysine from L-alpha-aminoadipate (Thermus route): step 2/5.</text>
</comment>
<keyword evidence="7 9" id="KW-0067">ATP-binding</keyword>
<dbReference type="HAMAP" id="MF_02082">
    <property type="entry name" value="LysZ"/>
    <property type="match status" value="1"/>
</dbReference>
<keyword evidence="6 9" id="KW-0418">Kinase</keyword>
<evidence type="ECO:0000259" key="11">
    <source>
        <dbReference type="Pfam" id="PF00696"/>
    </source>
</evidence>
<dbReference type="InterPro" id="IPR004662">
    <property type="entry name" value="AcgluKinase_fam"/>
</dbReference>
<feature type="domain" description="Aspartate/glutamate/uridylate kinase" evidence="11">
    <location>
        <begin position="1"/>
        <end position="245"/>
    </location>
</feature>
<dbReference type="RefSeq" id="WP_103286928.1">
    <property type="nucleotide sequence ID" value="NZ_LT981265.1"/>
</dbReference>
<dbReference type="EC" id="2.7.2.17" evidence="10"/>
<evidence type="ECO:0000256" key="4">
    <source>
        <dbReference type="ARBA" id="ARBA00022679"/>
    </source>
</evidence>
<feature type="binding site" evidence="9">
    <location>
        <position position="169"/>
    </location>
    <ligand>
        <name>substrate</name>
    </ligand>
</feature>
<evidence type="ECO:0000256" key="8">
    <source>
        <dbReference type="ARBA" id="ARBA00023154"/>
    </source>
</evidence>
<dbReference type="CDD" id="cd04251">
    <property type="entry name" value="AAK_NAGK-UC"/>
    <property type="match status" value="1"/>
</dbReference>
<evidence type="ECO:0000256" key="5">
    <source>
        <dbReference type="ARBA" id="ARBA00022741"/>
    </source>
</evidence>
<dbReference type="PANTHER" id="PTHR23342">
    <property type="entry name" value="N-ACETYLGLUTAMATE SYNTHASE"/>
    <property type="match status" value="1"/>
</dbReference>
<comment type="catalytic activity">
    <reaction evidence="10">
        <text>[amino-group carrier protein]-C-terminal-gamma-(L-glutamyl)-L-glutamate + ATP = [amino-group carrier protein]-C-terminal-gamma-(5-phospho-L-glutamyl)-L-glutamate + ADP</text>
        <dbReference type="Rhea" id="RHEA:52632"/>
        <dbReference type="Rhea" id="RHEA-COMP:13311"/>
        <dbReference type="Rhea" id="RHEA-COMP:13313"/>
        <dbReference type="ChEBI" id="CHEBI:30616"/>
        <dbReference type="ChEBI" id="CHEBI:136714"/>
        <dbReference type="ChEBI" id="CHEBI:136717"/>
        <dbReference type="ChEBI" id="CHEBI:456216"/>
        <dbReference type="EC" id="2.7.2.19"/>
    </reaction>
</comment>
<sequence length="268" mass="28797">MIVIKIGGSIVDGLHSTTLQDIQYVLSSDKLVIVHGGGKEVTRIAGKLGKEQRFVVSPGGIRSRYTDKETIEIFTMVMAGKINKEIVSMLLKHGIRAVGLSGIDASIITAERKKKLVIIDERGRKVAIEGGYTGKISRVDTALLNMLLASDYTPVIAPVAIGDEYEMLNVDGDRAAAYVAGALKADRVLFMTDVNGLMMDGKLVEHLTLDEAKRLLPRIGHGMEKKVLACTEALSMGVREAIIASGKVESPISSALKHLNCTVISNGK</sequence>
<evidence type="ECO:0000256" key="6">
    <source>
        <dbReference type="ARBA" id="ARBA00022777"/>
    </source>
</evidence>
<dbReference type="PANTHER" id="PTHR23342:SF0">
    <property type="entry name" value="N-ACETYLGLUTAMATE SYNTHASE, MITOCHONDRIAL"/>
    <property type="match status" value="1"/>
</dbReference>
<keyword evidence="4 9" id="KW-0808">Transferase</keyword>
<keyword evidence="8 10" id="KW-0457">Lysine biosynthesis</keyword>
<feature type="site" description="Transition state stabilizer" evidence="9">
    <location>
        <position position="5"/>
    </location>
</feature>
<name>A0A2K5AS12_9ARCH</name>
<accession>A0A2K5AS12</accession>
<comment type="function">
    <text evidence="9">Catalyzes the ATP-dependent phosphorylation of N-acetyl-L-glutamate.</text>
</comment>
<evidence type="ECO:0000256" key="9">
    <source>
        <dbReference type="HAMAP-Rule" id="MF_00082"/>
    </source>
</evidence>
<comment type="catalytic activity">
    <reaction evidence="9">
        <text>N-acetyl-L-glutamate + ATP = N-acetyl-L-glutamyl 5-phosphate + ADP</text>
        <dbReference type="Rhea" id="RHEA:14629"/>
        <dbReference type="ChEBI" id="CHEBI:30616"/>
        <dbReference type="ChEBI" id="CHEBI:44337"/>
        <dbReference type="ChEBI" id="CHEBI:57936"/>
        <dbReference type="ChEBI" id="CHEBI:456216"/>
        <dbReference type="EC" id="2.7.2.8"/>
    </reaction>
</comment>
<evidence type="ECO:0000313" key="13">
    <source>
        <dbReference type="Proteomes" id="UP000236248"/>
    </source>
</evidence>
<comment type="catalytic activity">
    <reaction evidence="10">
        <text>[amino-group carrier protein]-C-terminal-N-(1,4-dicarboxybutan-1-yl)-L-glutamine + ATP = [amino-group carrier protein]-C-terminal-N-(1-carboxy-5-phosphooxy-5-oxopentan-1-yl)-L-glutamine + ADP</text>
        <dbReference type="Rhea" id="RHEA:41944"/>
        <dbReference type="Rhea" id="RHEA-COMP:9694"/>
        <dbReference type="Rhea" id="RHEA-COMP:9712"/>
        <dbReference type="ChEBI" id="CHEBI:30616"/>
        <dbReference type="ChEBI" id="CHEBI:78499"/>
        <dbReference type="ChEBI" id="CHEBI:78503"/>
        <dbReference type="ChEBI" id="CHEBI:456216"/>
        <dbReference type="EC" id="2.7.2.17"/>
    </reaction>
</comment>
<feature type="site" description="Transition state stabilizer" evidence="9">
    <location>
        <position position="226"/>
    </location>
</feature>
<dbReference type="NCBIfam" id="NF010662">
    <property type="entry name" value="PRK14058.1-4"/>
    <property type="match status" value="1"/>
</dbReference>
<keyword evidence="13" id="KW-1185">Reference proteome</keyword>
<keyword evidence="2 9" id="KW-0055">Arginine biosynthesis</keyword>
<dbReference type="GO" id="GO:0043744">
    <property type="term" value="F:N2-acetyl-L-aminoadipate kinase activity"/>
    <property type="evidence" value="ECO:0007669"/>
    <property type="project" value="RHEA"/>
</dbReference>
<proteinExistence type="inferred from homology"/>
<dbReference type="Gene3D" id="3.40.1160.10">
    <property type="entry name" value="Acetylglutamate kinase-like"/>
    <property type="match status" value="1"/>
</dbReference>
<feature type="binding site" evidence="9">
    <location>
        <position position="64"/>
    </location>
    <ligand>
        <name>substrate</name>
    </ligand>
</feature>
<dbReference type="InterPro" id="IPR036393">
    <property type="entry name" value="AceGlu_kinase-like_sf"/>
</dbReference>
<dbReference type="GO" id="GO:0019878">
    <property type="term" value="P:lysine biosynthetic process via aminoadipic acid"/>
    <property type="evidence" value="ECO:0007669"/>
    <property type="project" value="UniProtKB-UniRule"/>
</dbReference>
<dbReference type="InterPro" id="IPR037529">
    <property type="entry name" value="LysZ"/>
</dbReference>
<dbReference type="KEGG" id="ncv:NCAV_1250"/>
<dbReference type="GO" id="GO:0003991">
    <property type="term" value="F:acetylglutamate kinase activity"/>
    <property type="evidence" value="ECO:0007669"/>
    <property type="project" value="UniProtKB-UniRule"/>
</dbReference>
<dbReference type="NCBIfam" id="TIGR00761">
    <property type="entry name" value="argB"/>
    <property type="match status" value="1"/>
</dbReference>
<dbReference type="InterPro" id="IPR037528">
    <property type="entry name" value="ArgB"/>
</dbReference>
<comment type="similarity">
    <text evidence="10">Belongs to the acetylglutamate kinase family. LysZ subfamily.</text>
</comment>
<evidence type="ECO:0000256" key="10">
    <source>
        <dbReference type="HAMAP-Rule" id="MF_02082"/>
    </source>
</evidence>
<dbReference type="EC" id="2.7.2.19" evidence="10"/>
<organism evidence="12 13">
    <name type="scientific">Candidatus Nitrosocaldus cavascurensis</name>
    <dbReference type="NCBI Taxonomy" id="2058097"/>
    <lineage>
        <taxon>Archaea</taxon>
        <taxon>Nitrososphaerota</taxon>
        <taxon>Nitrososphaeria</taxon>
        <taxon>Candidatus Nitrosocaldales</taxon>
        <taxon>Candidatus Nitrosocaldaceae</taxon>
        <taxon>Candidatus Nitrosocaldus</taxon>
    </lineage>
</organism>
<dbReference type="HAMAP" id="MF_00082">
    <property type="entry name" value="ArgB"/>
    <property type="match status" value="1"/>
</dbReference>
<comment type="similarity">
    <text evidence="9">Belongs to the acetylglutamate kinase family. ArgB subfamily.</text>
</comment>
<evidence type="ECO:0000313" key="12">
    <source>
        <dbReference type="EMBL" id="SPC34417.1"/>
    </source>
</evidence>
<dbReference type="AlphaFoldDB" id="A0A2K5AS12"/>
<feature type="binding site" evidence="9">
    <location>
        <begin position="37"/>
        <end position="38"/>
    </location>
    <ligand>
        <name>substrate</name>
    </ligand>
</feature>
<evidence type="ECO:0000256" key="3">
    <source>
        <dbReference type="ARBA" id="ARBA00022605"/>
    </source>
</evidence>
<dbReference type="PIRSF" id="PIRSF000728">
    <property type="entry name" value="NAGK"/>
    <property type="match status" value="1"/>
</dbReference>
<dbReference type="EMBL" id="LT981265">
    <property type="protein sequence ID" value="SPC34417.1"/>
    <property type="molecule type" value="Genomic_DNA"/>
</dbReference>
<evidence type="ECO:0000256" key="2">
    <source>
        <dbReference type="ARBA" id="ARBA00022571"/>
    </source>
</evidence>
<dbReference type="NCBIfam" id="NF010659">
    <property type="entry name" value="PRK14058.1-1"/>
    <property type="match status" value="1"/>
</dbReference>
<dbReference type="GeneID" id="41595250"/>
<dbReference type="UniPathway" id="UPA00068">
    <property type="reaction ID" value="UER00107"/>
</dbReference>
<dbReference type="SUPFAM" id="SSF53633">
    <property type="entry name" value="Carbamate kinase-like"/>
    <property type="match status" value="1"/>
</dbReference>
<evidence type="ECO:0000256" key="1">
    <source>
        <dbReference type="ARBA" id="ARBA00022490"/>
    </source>
</evidence>
<dbReference type="GO" id="GO:0042450">
    <property type="term" value="P:L-arginine biosynthetic process via ornithine"/>
    <property type="evidence" value="ECO:0007669"/>
    <property type="project" value="UniProtKB-UniRule"/>
</dbReference>
<dbReference type="EC" id="2.7.2.8" evidence="9"/>
<evidence type="ECO:0000256" key="7">
    <source>
        <dbReference type="ARBA" id="ARBA00022840"/>
    </source>
</evidence>
<keyword evidence="5 9" id="KW-0547">Nucleotide-binding</keyword>
<comment type="subcellular location">
    <subcellularLocation>
        <location evidence="9">Cytoplasm</location>
    </subcellularLocation>
</comment>